<protein>
    <submittedName>
        <fullName evidence="2">Uncharacterized protein</fullName>
    </submittedName>
</protein>
<organism evidence="2 3">
    <name type="scientific">Salix udensis</name>
    <dbReference type="NCBI Taxonomy" id="889485"/>
    <lineage>
        <taxon>Eukaryota</taxon>
        <taxon>Viridiplantae</taxon>
        <taxon>Streptophyta</taxon>
        <taxon>Embryophyta</taxon>
        <taxon>Tracheophyta</taxon>
        <taxon>Spermatophyta</taxon>
        <taxon>Magnoliopsida</taxon>
        <taxon>eudicotyledons</taxon>
        <taxon>Gunneridae</taxon>
        <taxon>Pentapetalae</taxon>
        <taxon>rosids</taxon>
        <taxon>fabids</taxon>
        <taxon>Malpighiales</taxon>
        <taxon>Salicaceae</taxon>
        <taxon>Saliceae</taxon>
        <taxon>Salix</taxon>
    </lineage>
</organism>
<comment type="caution">
    <text evidence="2">The sequence shown here is derived from an EMBL/GenBank/DDBJ whole genome shotgun (WGS) entry which is preliminary data.</text>
</comment>
<dbReference type="EMBL" id="JAPFFJ010000006">
    <property type="protein sequence ID" value="KAJ6423338.1"/>
    <property type="molecule type" value="Genomic_DNA"/>
</dbReference>
<feature type="compositionally biased region" description="Basic and acidic residues" evidence="1">
    <location>
        <begin position="286"/>
        <end position="298"/>
    </location>
</feature>
<proteinExistence type="predicted"/>
<keyword evidence="3" id="KW-1185">Reference proteome</keyword>
<feature type="compositionally biased region" description="Basic and acidic residues" evidence="1">
    <location>
        <begin position="236"/>
        <end position="247"/>
    </location>
</feature>
<evidence type="ECO:0000313" key="3">
    <source>
        <dbReference type="Proteomes" id="UP001162972"/>
    </source>
</evidence>
<gene>
    <name evidence="2" type="ORF">OIU84_024308</name>
</gene>
<evidence type="ECO:0000313" key="2">
    <source>
        <dbReference type="EMBL" id="KAJ6423338.1"/>
    </source>
</evidence>
<evidence type="ECO:0000256" key="1">
    <source>
        <dbReference type="SAM" id="MobiDB-lite"/>
    </source>
</evidence>
<feature type="region of interest" description="Disordered" evidence="1">
    <location>
        <begin position="82"/>
        <end position="107"/>
    </location>
</feature>
<name>A0AAD6KH42_9ROSI</name>
<dbReference type="AlphaFoldDB" id="A0AAD6KH42"/>
<sequence length="432" mass="47486">MALINNAKDHWEFLEEIEAPIWVDFLVEAKSSYQDVDDKWFHTSHPFHQCSSRQLKAAFAYSGEKSSSSGFEFKGSFSPKIPSSVSRSRGKHYASKKWGGGGHDLSMNKQHPVKVLSKCLRVNKEPNDKTKPILSFVDSKGTSMSKVSVVSGKSFTRNPKDFDLEAKSAQGGTECSLNSLVVKESTVTSESEHHAKQRNLEVSSRGFDHTSGLLSAVKNGLRKSFVTRKASRVEIDDENKQLRDRKSSSSKSSVGSSSNPGYHVKSSTHTFKEQTPDSRNVARMTEAARKKIKHSDISKASDIRVKERVFNSRKGGVINVAKSAPQEALKSKVQNQTLRVKALAEHGGNELHQLPGPAKAKAMVGGINKLVGPGKENVTGKASLRLNCSSLGTKLKVPQKGDKTVLVRQKSSMDLRGSLSIREDKIMHTEIE</sequence>
<feature type="region of interest" description="Disordered" evidence="1">
    <location>
        <begin position="236"/>
        <end position="298"/>
    </location>
</feature>
<dbReference type="Proteomes" id="UP001162972">
    <property type="component" value="Chromosome 16"/>
</dbReference>
<feature type="compositionally biased region" description="Low complexity" evidence="1">
    <location>
        <begin position="249"/>
        <end position="258"/>
    </location>
</feature>
<accession>A0AAD6KH42</accession>
<reference evidence="2 3" key="1">
    <citation type="journal article" date="2023" name="Int. J. Mol. Sci.">
        <title>De Novo Assembly and Annotation of 11 Diverse Shrub Willow (Salix) Genomes Reveals Novel Gene Organization in Sex-Linked Regions.</title>
        <authorList>
            <person name="Hyden B."/>
            <person name="Feng K."/>
            <person name="Yates T.B."/>
            <person name="Jawdy S."/>
            <person name="Cereghino C."/>
            <person name="Smart L.B."/>
            <person name="Muchero W."/>
        </authorList>
    </citation>
    <scope>NUCLEOTIDE SEQUENCE [LARGE SCALE GENOMIC DNA]</scope>
    <source>
        <tissue evidence="2">Shoot tip</tissue>
    </source>
</reference>